<gene>
    <name evidence="1" type="ORF">HHI36_010134</name>
</gene>
<keyword evidence="2" id="KW-1185">Reference proteome</keyword>
<proteinExistence type="predicted"/>
<organism evidence="1 2">
    <name type="scientific">Cryptolaemus montrouzieri</name>
    <dbReference type="NCBI Taxonomy" id="559131"/>
    <lineage>
        <taxon>Eukaryota</taxon>
        <taxon>Metazoa</taxon>
        <taxon>Ecdysozoa</taxon>
        <taxon>Arthropoda</taxon>
        <taxon>Hexapoda</taxon>
        <taxon>Insecta</taxon>
        <taxon>Pterygota</taxon>
        <taxon>Neoptera</taxon>
        <taxon>Endopterygota</taxon>
        <taxon>Coleoptera</taxon>
        <taxon>Polyphaga</taxon>
        <taxon>Cucujiformia</taxon>
        <taxon>Coccinelloidea</taxon>
        <taxon>Coccinellidae</taxon>
        <taxon>Scymninae</taxon>
        <taxon>Scymnini</taxon>
        <taxon>Cryptolaemus</taxon>
    </lineage>
</organism>
<accession>A0ABD2MIM0</accession>
<dbReference type="Proteomes" id="UP001516400">
    <property type="component" value="Unassembled WGS sequence"/>
</dbReference>
<dbReference type="EMBL" id="JABFTP020000001">
    <property type="protein sequence ID" value="KAL3265946.1"/>
    <property type="molecule type" value="Genomic_DNA"/>
</dbReference>
<evidence type="ECO:0008006" key="3">
    <source>
        <dbReference type="Google" id="ProtNLM"/>
    </source>
</evidence>
<protein>
    <recommendedName>
        <fullName evidence="3">Reverse transcriptase</fullName>
    </recommendedName>
</protein>
<comment type="caution">
    <text evidence="1">The sequence shown here is derived from an EMBL/GenBank/DDBJ whole genome shotgun (WGS) entry which is preliminary data.</text>
</comment>
<dbReference type="AlphaFoldDB" id="A0ABD2MIM0"/>
<name>A0ABD2MIM0_9CUCU</name>
<evidence type="ECO:0000313" key="1">
    <source>
        <dbReference type="EMBL" id="KAL3265946.1"/>
    </source>
</evidence>
<evidence type="ECO:0000313" key="2">
    <source>
        <dbReference type="Proteomes" id="UP001516400"/>
    </source>
</evidence>
<sequence>MLNLLKSRLQLVLETFLTGPGSYGTFTYRIKKTETNKCSRCDKEDDPDHVFYVCPRWAEERRALKEMVTTIPETTDIIAYIIEDESKLKTIFDYVVQIMRRKPEERRWREKEDNKH</sequence>
<reference evidence="1 2" key="1">
    <citation type="journal article" date="2021" name="BMC Biol.">
        <title>Horizontally acquired antibacterial genes associated with adaptive radiation of ladybird beetles.</title>
        <authorList>
            <person name="Li H.S."/>
            <person name="Tang X.F."/>
            <person name="Huang Y.H."/>
            <person name="Xu Z.Y."/>
            <person name="Chen M.L."/>
            <person name="Du X.Y."/>
            <person name="Qiu B.Y."/>
            <person name="Chen P.T."/>
            <person name="Zhang W."/>
            <person name="Slipinski A."/>
            <person name="Escalona H.E."/>
            <person name="Waterhouse R.M."/>
            <person name="Zwick A."/>
            <person name="Pang H."/>
        </authorList>
    </citation>
    <scope>NUCLEOTIDE SEQUENCE [LARGE SCALE GENOMIC DNA]</scope>
    <source>
        <strain evidence="1">SYSU2018</strain>
    </source>
</reference>